<dbReference type="OrthoDB" id="73919at2759"/>
<evidence type="ECO:0000259" key="4">
    <source>
        <dbReference type="PROSITE" id="PS50004"/>
    </source>
</evidence>
<evidence type="ECO:0000313" key="5">
    <source>
        <dbReference type="EMBL" id="KAI3433591.1"/>
    </source>
</evidence>
<evidence type="ECO:0000256" key="1">
    <source>
        <dbReference type="ARBA" id="ARBA00022723"/>
    </source>
</evidence>
<dbReference type="SUPFAM" id="SSF49562">
    <property type="entry name" value="C2 domain (Calcium/lipid-binding domain, CaLB)"/>
    <property type="match status" value="1"/>
</dbReference>
<dbReference type="GO" id="GO:0016020">
    <property type="term" value="C:membrane"/>
    <property type="evidence" value="ECO:0007669"/>
    <property type="project" value="TreeGrafter"/>
</dbReference>
<keyword evidence="2" id="KW-0106">Calcium</keyword>
<dbReference type="PROSITE" id="PS50004">
    <property type="entry name" value="C2"/>
    <property type="match status" value="1"/>
</dbReference>
<reference evidence="5" key="2">
    <citation type="submission" date="2020-11" db="EMBL/GenBank/DDBJ databases">
        <authorList>
            <person name="Cecchin M."/>
            <person name="Marcolungo L."/>
            <person name="Rossato M."/>
            <person name="Girolomoni L."/>
            <person name="Cosentino E."/>
            <person name="Cuine S."/>
            <person name="Li-Beisson Y."/>
            <person name="Delledonne M."/>
            <person name="Ballottari M."/>
        </authorList>
    </citation>
    <scope>NUCLEOTIDE SEQUENCE</scope>
    <source>
        <strain evidence="5">211/11P</strain>
        <tissue evidence="5">Whole cell</tissue>
    </source>
</reference>
<evidence type="ECO:0000256" key="3">
    <source>
        <dbReference type="SAM" id="MobiDB-lite"/>
    </source>
</evidence>
<dbReference type="InterPro" id="IPR035892">
    <property type="entry name" value="C2_domain_sf"/>
</dbReference>
<dbReference type="CDD" id="cd00030">
    <property type="entry name" value="C2"/>
    <property type="match status" value="1"/>
</dbReference>
<dbReference type="PANTHER" id="PTHR45911:SF4">
    <property type="entry name" value="MULTIPLE C2 AND TRANSMEMBRANE DOMAIN-CONTAINING PROTEIN"/>
    <property type="match status" value="1"/>
</dbReference>
<dbReference type="Pfam" id="PF00168">
    <property type="entry name" value="C2"/>
    <property type="match status" value="1"/>
</dbReference>
<feature type="region of interest" description="Disordered" evidence="3">
    <location>
        <begin position="440"/>
        <end position="501"/>
    </location>
</feature>
<dbReference type="SMART" id="SM00239">
    <property type="entry name" value="C2"/>
    <property type="match status" value="1"/>
</dbReference>
<feature type="region of interest" description="Disordered" evidence="3">
    <location>
        <begin position="31"/>
        <end position="69"/>
    </location>
</feature>
<comment type="caution">
    <text evidence="5">The sequence shown here is derived from an EMBL/GenBank/DDBJ whole genome shotgun (WGS) entry which is preliminary data.</text>
</comment>
<dbReference type="InterPro" id="IPR000008">
    <property type="entry name" value="C2_dom"/>
</dbReference>
<evidence type="ECO:0000256" key="2">
    <source>
        <dbReference type="ARBA" id="ARBA00022837"/>
    </source>
</evidence>
<dbReference type="Gene3D" id="2.60.40.150">
    <property type="entry name" value="C2 domain"/>
    <property type="match status" value="1"/>
</dbReference>
<keyword evidence="1" id="KW-0479">Metal-binding</keyword>
<dbReference type="Proteomes" id="UP001055712">
    <property type="component" value="Unassembled WGS sequence"/>
</dbReference>
<evidence type="ECO:0000313" key="6">
    <source>
        <dbReference type="Proteomes" id="UP001055712"/>
    </source>
</evidence>
<accession>A0A9D4YYZ7</accession>
<feature type="domain" description="C2" evidence="4">
    <location>
        <begin position="55"/>
        <end position="179"/>
    </location>
</feature>
<dbReference type="GO" id="GO:0005509">
    <property type="term" value="F:calcium ion binding"/>
    <property type="evidence" value="ECO:0007669"/>
    <property type="project" value="TreeGrafter"/>
</dbReference>
<protein>
    <recommendedName>
        <fullName evidence="4">C2 domain-containing protein</fullName>
    </recommendedName>
</protein>
<dbReference type="EMBL" id="SIDB01000004">
    <property type="protein sequence ID" value="KAI3433591.1"/>
    <property type="molecule type" value="Genomic_DNA"/>
</dbReference>
<name>A0A9D4YYZ7_CHLVU</name>
<organism evidence="5 6">
    <name type="scientific">Chlorella vulgaris</name>
    <name type="common">Green alga</name>
    <dbReference type="NCBI Taxonomy" id="3077"/>
    <lineage>
        <taxon>Eukaryota</taxon>
        <taxon>Viridiplantae</taxon>
        <taxon>Chlorophyta</taxon>
        <taxon>core chlorophytes</taxon>
        <taxon>Trebouxiophyceae</taxon>
        <taxon>Chlorellales</taxon>
        <taxon>Chlorellaceae</taxon>
        <taxon>Chlorella clade</taxon>
        <taxon>Chlorella</taxon>
    </lineage>
</organism>
<keyword evidence="6" id="KW-1185">Reference proteome</keyword>
<gene>
    <name evidence="5" type="ORF">D9Q98_003402</name>
</gene>
<feature type="compositionally biased region" description="Acidic residues" evidence="3">
    <location>
        <begin position="47"/>
        <end position="64"/>
    </location>
</feature>
<sequence>MPTPPDSPPASPCAAAKMVSNLLSFDVGLARCSSESGSEEKGKEEEGAGEAIEEKEDEEEEGEEVPPPQHGYDVLVRIVRATDLPRHDWWNGRADPYVIMRATPPDNSGEHQYRTRTHFRDLNPEYDEFFELINVPEATCLSAEVWDKDILTQDDVMGRASWVFVPQQLKQNKRHTHRGVVPLKLQLHHPTKPQKEVGKLELSVHYQPSLAAGSTRMLGPVRFTQCFSPRAGFVMGRWNWNDDSTMSFSVWKLFLVQIPEVFGDVRHRWNQDYAKAAQIYRNPMVLQGIRTQHAALYATHLGRARCGVLCNAADFFAAFGGQRRYFTYSLMPDSFRCSETGAQFFVDLSSKHAMHANASEEVLFAGEFCILPDEDAAAGYRLILDNNSGTFAPKKEHLPLMKKLFEENFPGIVCETVDSQDPKLKEYHKQCPSRLSAEAAKEAAKEVSKDGKELSTRGSAGKEKSGKGSSKKDKSSKGSADKAKKGSSADEKPAGGEDTSK</sequence>
<proteinExistence type="predicted"/>
<dbReference type="PANTHER" id="PTHR45911">
    <property type="entry name" value="C2 DOMAIN-CONTAINING PROTEIN"/>
    <property type="match status" value="1"/>
</dbReference>
<reference evidence="5" key="1">
    <citation type="journal article" date="2019" name="Plant J.">
        <title>Chlorella vulgaris genome assembly and annotation reveals the molecular basis for metabolic acclimation to high light conditions.</title>
        <authorList>
            <person name="Cecchin M."/>
            <person name="Marcolungo L."/>
            <person name="Rossato M."/>
            <person name="Girolomoni L."/>
            <person name="Cosentino E."/>
            <person name="Cuine S."/>
            <person name="Li-Beisson Y."/>
            <person name="Delledonne M."/>
            <person name="Ballottari M."/>
        </authorList>
    </citation>
    <scope>NUCLEOTIDE SEQUENCE</scope>
    <source>
        <strain evidence="5">211/11P</strain>
    </source>
</reference>
<dbReference type="AlphaFoldDB" id="A0A9D4YYZ7"/>